<name>A0A8H7UL88_9FUNG</name>
<keyword evidence="2" id="KW-1185">Reference proteome</keyword>
<dbReference type="EMBL" id="JAEPRA010000003">
    <property type="protein sequence ID" value="KAG2187310.1"/>
    <property type="molecule type" value="Genomic_DNA"/>
</dbReference>
<reference evidence="1" key="1">
    <citation type="submission" date="2020-12" db="EMBL/GenBank/DDBJ databases">
        <title>Metabolic potential, ecology and presence of endohyphal bacteria is reflected in genomic diversity of Mucoromycotina.</title>
        <authorList>
            <person name="Muszewska A."/>
            <person name="Okrasinska A."/>
            <person name="Steczkiewicz K."/>
            <person name="Drgas O."/>
            <person name="Orlowska M."/>
            <person name="Perlinska-Lenart U."/>
            <person name="Aleksandrzak-Piekarczyk T."/>
            <person name="Szatraj K."/>
            <person name="Zielenkiewicz U."/>
            <person name="Pilsyk S."/>
            <person name="Malc E."/>
            <person name="Mieczkowski P."/>
            <person name="Kruszewska J.S."/>
            <person name="Biernat P."/>
            <person name="Pawlowska J."/>
        </authorList>
    </citation>
    <scope>NUCLEOTIDE SEQUENCE</scope>
    <source>
        <strain evidence="1">WA0000051536</strain>
    </source>
</reference>
<evidence type="ECO:0000313" key="2">
    <source>
        <dbReference type="Proteomes" id="UP000612746"/>
    </source>
</evidence>
<proteinExistence type="predicted"/>
<organism evidence="1 2">
    <name type="scientific">Umbelopsis vinacea</name>
    <dbReference type="NCBI Taxonomy" id="44442"/>
    <lineage>
        <taxon>Eukaryota</taxon>
        <taxon>Fungi</taxon>
        <taxon>Fungi incertae sedis</taxon>
        <taxon>Mucoromycota</taxon>
        <taxon>Mucoromycotina</taxon>
        <taxon>Umbelopsidomycetes</taxon>
        <taxon>Umbelopsidales</taxon>
        <taxon>Umbelopsidaceae</taxon>
        <taxon>Umbelopsis</taxon>
    </lineage>
</organism>
<sequence length="166" mass="19029">MGLVCPSLAALTERCGSFTSISTPSSWEAFQTLLDLEFRPKNTRSDSQGPEIRHRLRLPIIKDLKKHEYRRHAASSRRHRAYNHREYCGGAIIPVTMEPVPVTVDPLIKALVKQNQGLMEMERDRVMTMEKLIKKDNMTPRNPKLNHKISMPETYGGERDAKVIYG</sequence>
<accession>A0A8H7UL88</accession>
<protein>
    <submittedName>
        <fullName evidence="1">Uncharacterized protein</fullName>
    </submittedName>
</protein>
<evidence type="ECO:0000313" key="1">
    <source>
        <dbReference type="EMBL" id="KAG2187310.1"/>
    </source>
</evidence>
<comment type="caution">
    <text evidence="1">The sequence shown here is derived from an EMBL/GenBank/DDBJ whole genome shotgun (WGS) entry which is preliminary data.</text>
</comment>
<dbReference type="AlphaFoldDB" id="A0A8H7UL88"/>
<dbReference type="Proteomes" id="UP000612746">
    <property type="component" value="Unassembled WGS sequence"/>
</dbReference>
<gene>
    <name evidence="1" type="ORF">INT44_004995</name>
</gene>